<dbReference type="Proteomes" id="UP001161389">
    <property type="component" value="Unassembled WGS sequence"/>
</dbReference>
<dbReference type="AlphaFoldDB" id="A0AA37SCX5"/>
<dbReference type="InterPro" id="IPR000792">
    <property type="entry name" value="Tscrpt_reg_LuxR_C"/>
</dbReference>
<accession>A0AA37SCX5</accession>
<dbReference type="GO" id="GO:0006355">
    <property type="term" value="P:regulation of DNA-templated transcription"/>
    <property type="evidence" value="ECO:0007669"/>
    <property type="project" value="InterPro"/>
</dbReference>
<sequence length="383" mass="43262">MSDLSISQGENGDYQRDNVFDEPALIQRLYASLTDKEGFHPFLADLVQAINACSGILVNLRREPMAIEYIWHTGFPEGFMEWYGNNNMLEHDAVLNHAVSQSPGVFHSTLPILEQSPPKDDYQRWESDQNMLDSAWLVAHAEDSSSLILALQRTYQQGPYTEPELERLNRLVPYIRQAVQLYQQTNKQMEQAASFAAVINALPIATLILNDQLNVVHVNKAAQGILETEKTITLVDDRLSFQNKETQWHYMQYATESIRASMGLQLFSSDSLFVERADRSSLVLCVNPIEGLSEHRGGAMVTLYDPQVRSLPGARLIAEYFSLTQAEALLCEDLCVGLSLKEISEIRHKSEATLRSYLKQVFQKTGLNRQGQLVSQILSALMH</sequence>
<reference evidence="2" key="1">
    <citation type="journal article" date="2014" name="Int. J. Syst. Evol. Microbiol.">
        <title>Complete genome sequence of Corynebacterium casei LMG S-19264T (=DSM 44701T), isolated from a smear-ripened cheese.</title>
        <authorList>
            <consortium name="US DOE Joint Genome Institute (JGI-PGF)"/>
            <person name="Walter F."/>
            <person name="Albersmeier A."/>
            <person name="Kalinowski J."/>
            <person name="Ruckert C."/>
        </authorList>
    </citation>
    <scope>NUCLEOTIDE SEQUENCE</scope>
    <source>
        <strain evidence="2">NBRC 110071</strain>
    </source>
</reference>
<dbReference type="RefSeq" id="WP_284382932.1">
    <property type="nucleotide sequence ID" value="NZ_BSNM01000016.1"/>
</dbReference>
<dbReference type="SMART" id="SM00421">
    <property type="entry name" value="HTH_LUXR"/>
    <property type="match status" value="1"/>
</dbReference>
<dbReference type="GO" id="GO:0003677">
    <property type="term" value="F:DNA binding"/>
    <property type="evidence" value="ECO:0007669"/>
    <property type="project" value="InterPro"/>
</dbReference>
<dbReference type="SUPFAM" id="SSF46894">
    <property type="entry name" value="C-terminal effector domain of the bipartite response regulators"/>
    <property type="match status" value="1"/>
</dbReference>
<dbReference type="InterPro" id="IPR036388">
    <property type="entry name" value="WH-like_DNA-bd_sf"/>
</dbReference>
<dbReference type="InterPro" id="IPR016032">
    <property type="entry name" value="Sig_transdc_resp-reg_C-effctor"/>
</dbReference>
<evidence type="ECO:0000313" key="3">
    <source>
        <dbReference type="Proteomes" id="UP001161389"/>
    </source>
</evidence>
<feature type="domain" description="HTH luxR-type" evidence="1">
    <location>
        <begin position="320"/>
        <end position="377"/>
    </location>
</feature>
<organism evidence="2 3">
    <name type="scientific">Litoribrevibacter albus</name>
    <dbReference type="NCBI Taxonomy" id="1473156"/>
    <lineage>
        <taxon>Bacteria</taxon>
        <taxon>Pseudomonadati</taxon>
        <taxon>Pseudomonadota</taxon>
        <taxon>Gammaproteobacteria</taxon>
        <taxon>Oceanospirillales</taxon>
        <taxon>Oceanospirillaceae</taxon>
        <taxon>Litoribrevibacter</taxon>
    </lineage>
</organism>
<evidence type="ECO:0000313" key="2">
    <source>
        <dbReference type="EMBL" id="GLQ32798.1"/>
    </source>
</evidence>
<dbReference type="EMBL" id="BSNM01000016">
    <property type="protein sequence ID" value="GLQ32798.1"/>
    <property type="molecule type" value="Genomic_DNA"/>
</dbReference>
<keyword evidence="3" id="KW-1185">Reference proteome</keyword>
<comment type="caution">
    <text evidence="2">The sequence shown here is derived from an EMBL/GenBank/DDBJ whole genome shotgun (WGS) entry which is preliminary data.</text>
</comment>
<protein>
    <recommendedName>
        <fullName evidence="1">HTH luxR-type domain-containing protein</fullName>
    </recommendedName>
</protein>
<name>A0AA37SCX5_9GAMM</name>
<reference evidence="2" key="2">
    <citation type="submission" date="2023-01" db="EMBL/GenBank/DDBJ databases">
        <title>Draft genome sequence of Litoribrevibacter albus strain NBRC 110071.</title>
        <authorList>
            <person name="Sun Q."/>
            <person name="Mori K."/>
        </authorList>
    </citation>
    <scope>NUCLEOTIDE SEQUENCE</scope>
    <source>
        <strain evidence="2">NBRC 110071</strain>
    </source>
</reference>
<proteinExistence type="predicted"/>
<gene>
    <name evidence="2" type="ORF">GCM10007876_32770</name>
</gene>
<dbReference type="Gene3D" id="1.10.10.10">
    <property type="entry name" value="Winged helix-like DNA-binding domain superfamily/Winged helix DNA-binding domain"/>
    <property type="match status" value="1"/>
</dbReference>
<evidence type="ECO:0000259" key="1">
    <source>
        <dbReference type="SMART" id="SM00421"/>
    </source>
</evidence>